<dbReference type="InterPro" id="IPR009057">
    <property type="entry name" value="Homeodomain-like_sf"/>
</dbReference>
<gene>
    <name evidence="3" type="ORF">HPBE_LOCUS4655</name>
</gene>
<name>A0A183FE88_HELPZ</name>
<feature type="region of interest" description="Disordered" evidence="2">
    <location>
        <begin position="50"/>
        <end position="70"/>
    </location>
</feature>
<organism evidence="4 5">
    <name type="scientific">Heligmosomoides polygyrus</name>
    <name type="common">Parasitic roundworm</name>
    <dbReference type="NCBI Taxonomy" id="6339"/>
    <lineage>
        <taxon>Eukaryota</taxon>
        <taxon>Metazoa</taxon>
        <taxon>Ecdysozoa</taxon>
        <taxon>Nematoda</taxon>
        <taxon>Chromadorea</taxon>
        <taxon>Rhabditida</taxon>
        <taxon>Rhabditina</taxon>
        <taxon>Rhabditomorpha</taxon>
        <taxon>Strongyloidea</taxon>
        <taxon>Heligmosomidae</taxon>
        <taxon>Heligmosomoides</taxon>
    </lineage>
</organism>
<reference evidence="5" key="2">
    <citation type="submission" date="2019-09" db="UniProtKB">
        <authorList>
            <consortium name="WormBaseParasite"/>
        </authorList>
    </citation>
    <scope>IDENTIFICATION</scope>
</reference>
<dbReference type="GO" id="GO:0005634">
    <property type="term" value="C:nucleus"/>
    <property type="evidence" value="ECO:0007669"/>
    <property type="project" value="UniProtKB-SubCell"/>
</dbReference>
<accession>A0A3P7XQC3</accession>
<dbReference type="WBParaSite" id="HPBE_0000465401-mRNA-1">
    <property type="protein sequence ID" value="HPBE_0000465401-mRNA-1"/>
    <property type="gene ID" value="HPBE_0000465401"/>
</dbReference>
<dbReference type="OrthoDB" id="7540217at2759"/>
<protein>
    <submittedName>
        <fullName evidence="5">Transposase</fullName>
    </submittedName>
</protein>
<dbReference type="EMBL" id="UZAH01025344">
    <property type="protein sequence ID" value="VDO61967.1"/>
    <property type="molecule type" value="Genomic_DNA"/>
</dbReference>
<evidence type="ECO:0000256" key="2">
    <source>
        <dbReference type="SAM" id="MobiDB-lite"/>
    </source>
</evidence>
<keyword evidence="4" id="KW-1185">Reference proteome</keyword>
<dbReference type="Proteomes" id="UP000050761">
    <property type="component" value="Unassembled WGS sequence"/>
</dbReference>
<evidence type="ECO:0000313" key="4">
    <source>
        <dbReference type="Proteomes" id="UP000050761"/>
    </source>
</evidence>
<accession>A0A183FE88</accession>
<dbReference type="SUPFAM" id="SSF46689">
    <property type="entry name" value="Homeodomain-like"/>
    <property type="match status" value="1"/>
</dbReference>
<evidence type="ECO:0000313" key="3">
    <source>
        <dbReference type="EMBL" id="VDO61967.1"/>
    </source>
</evidence>
<reference evidence="3 4" key="1">
    <citation type="submission" date="2018-11" db="EMBL/GenBank/DDBJ databases">
        <authorList>
            <consortium name="Pathogen Informatics"/>
        </authorList>
    </citation>
    <scope>NUCLEOTIDE SEQUENCE [LARGE SCALE GENOMIC DNA]</scope>
</reference>
<comment type="subcellular location">
    <subcellularLocation>
        <location evidence="1">Nucleus</location>
    </subcellularLocation>
</comment>
<evidence type="ECO:0000256" key="1">
    <source>
        <dbReference type="ARBA" id="ARBA00004123"/>
    </source>
</evidence>
<dbReference type="AlphaFoldDB" id="A0A183FE88"/>
<proteinExistence type="predicted"/>
<evidence type="ECO:0000313" key="5">
    <source>
        <dbReference type="WBParaSite" id="HPBE_0000465401-mRNA-1"/>
    </source>
</evidence>
<sequence>MVSMLHTSVEGNRRAAIIENICTGCSPAEIIRFFGYPRSTACDVVVRYNASEESEEGSANPARKTRSRESVSRTAAVVEKAQELILEDPKQSLRILVSVLDASERTMRRIPDEDLQYKSYTANMRQLLSEAA</sequence>